<dbReference type="AlphaFoldDB" id="A0A6J6HBK2"/>
<accession>A0A6J6HBK2</accession>
<protein>
    <submittedName>
        <fullName evidence="1">Unannotated protein</fullName>
    </submittedName>
</protein>
<organism evidence="1">
    <name type="scientific">freshwater metagenome</name>
    <dbReference type="NCBI Taxonomy" id="449393"/>
    <lineage>
        <taxon>unclassified sequences</taxon>
        <taxon>metagenomes</taxon>
        <taxon>ecological metagenomes</taxon>
    </lineage>
</organism>
<evidence type="ECO:0000313" key="1">
    <source>
        <dbReference type="EMBL" id="CAB4610346.1"/>
    </source>
</evidence>
<proteinExistence type="predicted"/>
<reference evidence="1" key="1">
    <citation type="submission" date="2020-05" db="EMBL/GenBank/DDBJ databases">
        <authorList>
            <person name="Chiriac C."/>
            <person name="Salcher M."/>
            <person name="Ghai R."/>
            <person name="Kavagutti S V."/>
        </authorList>
    </citation>
    <scope>NUCLEOTIDE SEQUENCE</scope>
</reference>
<name>A0A6J6HBK2_9ZZZZ</name>
<dbReference type="EMBL" id="CAEZUY010000019">
    <property type="protein sequence ID" value="CAB4610346.1"/>
    <property type="molecule type" value="Genomic_DNA"/>
</dbReference>
<sequence>MIGALSQLAAAGEIKSKRVQEAIDKYQINDIKAADPGNTEGSG</sequence>
<gene>
    <name evidence="1" type="ORF">UFOPK1863_00357</name>
</gene>